<keyword evidence="2" id="KW-1185">Reference proteome</keyword>
<dbReference type="PANTHER" id="PTHR12826:SF13">
    <property type="entry name" value="RNA-BINDING PROTEIN PNO1"/>
    <property type="match status" value="1"/>
</dbReference>
<name>A0A3Q0EQJ7_VIGRR</name>
<dbReference type="GeneID" id="106780394"/>
<dbReference type="RefSeq" id="XP_022632699.1">
    <property type="nucleotide sequence ID" value="XM_022776978.1"/>
</dbReference>
<dbReference type="PANTHER" id="PTHR12826">
    <property type="entry name" value="RIBONUCLEASE Y"/>
    <property type="match status" value="1"/>
</dbReference>
<proteinExistence type="predicted"/>
<sequence length="113" mass="13304">MSDGQIRFRKVNVPPHRYTPLKKAWMDIYTPIFKQMKIDVRMNLKMISCNIAVDMYWSIHIVHTRQQTSMSQLENFESLAGVERRSQSTSSERLGSHAGIRYFVHHYRTCLTA</sequence>
<keyword evidence="1" id="KW-0694">RNA-binding</keyword>
<gene>
    <name evidence="3" type="primary">LOC106780394</name>
</gene>
<dbReference type="STRING" id="3916.A0A3Q0EQJ7"/>
<dbReference type="AlphaFoldDB" id="A0A3Q0EQJ7"/>
<dbReference type="OrthoDB" id="1932641at2759"/>
<dbReference type="GO" id="GO:0005634">
    <property type="term" value="C:nucleus"/>
    <property type="evidence" value="ECO:0007669"/>
    <property type="project" value="TreeGrafter"/>
</dbReference>
<accession>A0A3Q0EQJ7</accession>
<protein>
    <submittedName>
        <fullName evidence="3">Uncharacterized protein LOC106780394</fullName>
    </submittedName>
</protein>
<dbReference type="KEGG" id="vra:106780394"/>
<dbReference type="Proteomes" id="UP000087766">
    <property type="component" value="Unplaced"/>
</dbReference>
<evidence type="ECO:0000313" key="2">
    <source>
        <dbReference type="Proteomes" id="UP000087766"/>
    </source>
</evidence>
<evidence type="ECO:0000313" key="3">
    <source>
        <dbReference type="RefSeq" id="XP_022632699.1"/>
    </source>
</evidence>
<evidence type="ECO:0000256" key="1">
    <source>
        <dbReference type="ARBA" id="ARBA00022884"/>
    </source>
</evidence>
<reference evidence="3" key="1">
    <citation type="submission" date="2025-08" db="UniProtKB">
        <authorList>
            <consortium name="RefSeq"/>
        </authorList>
    </citation>
    <scope>IDENTIFICATION</scope>
    <source>
        <tissue evidence="3">Leaf</tissue>
    </source>
</reference>
<dbReference type="GO" id="GO:0003723">
    <property type="term" value="F:RNA binding"/>
    <property type="evidence" value="ECO:0007669"/>
    <property type="project" value="UniProtKB-KW"/>
</dbReference>
<organism evidence="2 3">
    <name type="scientific">Vigna radiata var. radiata</name>
    <name type="common">Mung bean</name>
    <name type="synonym">Phaseolus aureus</name>
    <dbReference type="NCBI Taxonomy" id="3916"/>
    <lineage>
        <taxon>Eukaryota</taxon>
        <taxon>Viridiplantae</taxon>
        <taxon>Streptophyta</taxon>
        <taxon>Embryophyta</taxon>
        <taxon>Tracheophyta</taxon>
        <taxon>Spermatophyta</taxon>
        <taxon>Magnoliopsida</taxon>
        <taxon>eudicotyledons</taxon>
        <taxon>Gunneridae</taxon>
        <taxon>Pentapetalae</taxon>
        <taxon>rosids</taxon>
        <taxon>fabids</taxon>
        <taxon>Fabales</taxon>
        <taxon>Fabaceae</taxon>
        <taxon>Papilionoideae</taxon>
        <taxon>50 kb inversion clade</taxon>
        <taxon>NPAAA clade</taxon>
        <taxon>indigoferoid/millettioid clade</taxon>
        <taxon>Phaseoleae</taxon>
        <taxon>Vigna</taxon>
    </lineage>
</organism>